<feature type="active site" description="Electrophile" evidence="7">
    <location>
        <position position="92"/>
    </location>
</feature>
<feature type="binding site" evidence="7">
    <location>
        <position position="180"/>
    </location>
    <ligand>
        <name>substrate</name>
    </ligand>
</feature>
<dbReference type="InterPro" id="IPR022891">
    <property type="entry name" value="Triosephosphate_isomerase_arc"/>
</dbReference>
<dbReference type="NCBIfam" id="NF003302">
    <property type="entry name" value="PRK04302.1"/>
    <property type="match status" value="1"/>
</dbReference>
<dbReference type="Gene3D" id="3.20.20.70">
    <property type="entry name" value="Aldolase class I"/>
    <property type="match status" value="1"/>
</dbReference>
<name>A0A484F6Z8_9EURY</name>
<comment type="pathway">
    <text evidence="7">Carbohydrate biosynthesis; gluconeogenesis.</text>
</comment>
<gene>
    <name evidence="7" type="primary">tpiA</name>
    <name evidence="8" type="ORF">C7391_0418</name>
</gene>
<dbReference type="Pfam" id="PF00121">
    <property type="entry name" value="TIM"/>
    <property type="match status" value="1"/>
</dbReference>
<feature type="binding site" evidence="7">
    <location>
        <position position="145"/>
    </location>
    <ligand>
        <name>substrate</name>
    </ligand>
</feature>
<keyword evidence="3 7" id="KW-0963">Cytoplasm</keyword>
<evidence type="ECO:0000313" key="9">
    <source>
        <dbReference type="Proteomes" id="UP000294855"/>
    </source>
</evidence>
<evidence type="ECO:0000256" key="6">
    <source>
        <dbReference type="ARBA" id="ARBA00044762"/>
    </source>
</evidence>
<dbReference type="InterPro" id="IPR013785">
    <property type="entry name" value="Aldolase_TIM"/>
</dbReference>
<dbReference type="AlphaFoldDB" id="A0A484F6Z8"/>
<dbReference type="GO" id="GO:0006094">
    <property type="term" value="P:gluconeogenesis"/>
    <property type="evidence" value="ECO:0007669"/>
    <property type="project" value="UniProtKB-UniRule"/>
</dbReference>
<feature type="binding site" evidence="7">
    <location>
        <begin position="201"/>
        <end position="202"/>
    </location>
    <ligand>
        <name>substrate</name>
    </ligand>
</feature>
<protein>
    <recommendedName>
        <fullName evidence="1 7">Triosephosphate isomerase</fullName>
        <shortName evidence="7">TIM</shortName>
        <shortName evidence="7">TPI</shortName>
        <ecNumber evidence="7">5.3.1.1</ecNumber>
    </recommendedName>
    <alternativeName>
        <fullName evidence="7">Triose-phosphate isomerase</fullName>
    </alternativeName>
</protein>
<feature type="binding site" evidence="7">
    <location>
        <begin position="8"/>
        <end position="10"/>
    </location>
    <ligand>
        <name>substrate</name>
    </ligand>
</feature>
<dbReference type="GO" id="GO:0004807">
    <property type="term" value="F:triose-phosphate isomerase activity"/>
    <property type="evidence" value="ECO:0007669"/>
    <property type="project" value="UniProtKB-UniRule"/>
</dbReference>
<dbReference type="PROSITE" id="PS51440">
    <property type="entry name" value="TIM_2"/>
    <property type="match status" value="1"/>
</dbReference>
<evidence type="ECO:0000256" key="7">
    <source>
        <dbReference type="HAMAP-Rule" id="MF_00147"/>
    </source>
</evidence>
<keyword evidence="9" id="KW-1185">Reference proteome</keyword>
<reference evidence="8 9" key="1">
    <citation type="submission" date="2019-03" db="EMBL/GenBank/DDBJ databases">
        <title>Genomic Encyclopedia of Type Strains, Phase IV (KMG-IV): sequencing the most valuable type-strain genomes for metagenomic binning, comparative biology and taxonomic classification.</title>
        <authorList>
            <person name="Goeker M."/>
        </authorList>
    </citation>
    <scope>NUCLEOTIDE SEQUENCE [LARGE SCALE GENOMIC DNA]</scope>
    <source>
        <strain evidence="8 9">DSM 13328</strain>
    </source>
</reference>
<dbReference type="CDD" id="cd00311">
    <property type="entry name" value="TIM"/>
    <property type="match status" value="1"/>
</dbReference>
<dbReference type="InterPro" id="IPR000652">
    <property type="entry name" value="Triosephosphate_isomerase"/>
</dbReference>
<evidence type="ECO:0000256" key="4">
    <source>
        <dbReference type="ARBA" id="ARBA00023152"/>
    </source>
</evidence>
<keyword evidence="4 7" id="KW-0324">Glycolysis</keyword>
<evidence type="ECO:0000256" key="3">
    <source>
        <dbReference type="ARBA" id="ARBA00022490"/>
    </source>
</evidence>
<dbReference type="EMBL" id="SNYS01000006">
    <property type="protein sequence ID" value="TDQ70083.1"/>
    <property type="molecule type" value="Genomic_DNA"/>
</dbReference>
<keyword evidence="5 7" id="KW-0413">Isomerase</keyword>
<dbReference type="EC" id="5.3.1.1" evidence="7"/>
<keyword evidence="2 7" id="KW-0312">Gluconeogenesis</keyword>
<dbReference type="SUPFAM" id="SSF51351">
    <property type="entry name" value="Triosephosphate isomerase (TIM)"/>
    <property type="match status" value="1"/>
</dbReference>
<dbReference type="UniPathway" id="UPA00138"/>
<comment type="pathway">
    <text evidence="7">Carbohydrate degradation; glycolysis; D-glyceraldehyde 3-phosphate from glycerone phosphate: step 1/1.</text>
</comment>
<dbReference type="HAMAP" id="MF_00147_A">
    <property type="entry name" value="TIM_A"/>
    <property type="match status" value="1"/>
</dbReference>
<evidence type="ECO:0000256" key="5">
    <source>
        <dbReference type="ARBA" id="ARBA00023235"/>
    </source>
</evidence>
<accession>A0A484F6Z8</accession>
<comment type="similarity">
    <text evidence="7">Belongs to the triosephosphate isomerase family.</text>
</comment>
<proteinExistence type="inferred from homology"/>
<dbReference type="GO" id="GO:0006096">
    <property type="term" value="P:glycolytic process"/>
    <property type="evidence" value="ECO:0007669"/>
    <property type="project" value="UniProtKB-UniRule"/>
</dbReference>
<feature type="active site" description="Proton acceptor" evidence="7">
    <location>
        <position position="140"/>
    </location>
</feature>
<comment type="function">
    <text evidence="7">Involved in the gluconeogenesis. Catalyzes stereospecifically the conversion of dihydroxyacetone phosphate (DHAP) to D-glyceraldehyde-3-phosphate (G3P).</text>
</comment>
<evidence type="ECO:0000256" key="1">
    <source>
        <dbReference type="ARBA" id="ARBA00019397"/>
    </source>
</evidence>
<comment type="subunit">
    <text evidence="6 7">Homotetramer; dimer of dimers.</text>
</comment>
<dbReference type="Proteomes" id="UP000294855">
    <property type="component" value="Unassembled WGS sequence"/>
</dbReference>
<sequence length="221" mass="22545">MSVFILLNCKTYDEGTGANAVKLAEACRDVAESAGVEIAIAPQIPDIFRVASVTDVPVYSQHIDGAGPGSHTGKVYVKSIQEAGAVGSLINHSERRLTLAEIESAAEALKKNGMKSVICTNNIATTAAAAAIGPEYVAIEPPELIGSGIPVSKADPGVVTGSVEAVKKINPNVKVLCGAGISKGEDLKAALELGSVGVLLASGIVKAEDPKAALYDLVSLI</sequence>
<dbReference type="GO" id="GO:0005737">
    <property type="term" value="C:cytoplasm"/>
    <property type="evidence" value="ECO:0007669"/>
    <property type="project" value="UniProtKB-SubCell"/>
</dbReference>
<dbReference type="UniPathway" id="UPA00109">
    <property type="reaction ID" value="UER00189"/>
</dbReference>
<dbReference type="InterPro" id="IPR035990">
    <property type="entry name" value="TIM_sf"/>
</dbReference>
<evidence type="ECO:0000256" key="2">
    <source>
        <dbReference type="ARBA" id="ARBA00022432"/>
    </source>
</evidence>
<comment type="subcellular location">
    <subcellularLocation>
        <location evidence="7">Cytoplasm</location>
    </subcellularLocation>
</comment>
<organism evidence="8 9">
    <name type="scientific">Methanimicrococcus blatticola</name>
    <dbReference type="NCBI Taxonomy" id="91560"/>
    <lineage>
        <taxon>Archaea</taxon>
        <taxon>Methanobacteriati</taxon>
        <taxon>Methanobacteriota</taxon>
        <taxon>Stenosarchaea group</taxon>
        <taxon>Methanomicrobia</taxon>
        <taxon>Methanosarcinales</taxon>
        <taxon>Methanosarcinaceae</taxon>
        <taxon>Methanimicrococcus</taxon>
    </lineage>
</organism>
<comment type="catalytic activity">
    <reaction evidence="7">
        <text>D-glyceraldehyde 3-phosphate = dihydroxyacetone phosphate</text>
        <dbReference type="Rhea" id="RHEA:18585"/>
        <dbReference type="ChEBI" id="CHEBI:57642"/>
        <dbReference type="ChEBI" id="CHEBI:59776"/>
        <dbReference type="EC" id="5.3.1.1"/>
    </reaction>
</comment>
<evidence type="ECO:0000313" key="8">
    <source>
        <dbReference type="EMBL" id="TDQ70083.1"/>
    </source>
</evidence>
<comment type="caution">
    <text evidence="8">The sequence shown here is derived from an EMBL/GenBank/DDBJ whole genome shotgun (WGS) entry which is preliminary data.</text>
</comment>
<dbReference type="FunFam" id="3.20.20.70:FF:000223">
    <property type="entry name" value="Triosephosphate isomerase"/>
    <property type="match status" value="1"/>
</dbReference>
<dbReference type="NCBIfam" id="TIGR00419">
    <property type="entry name" value="tim"/>
    <property type="match status" value="1"/>
</dbReference>